<name>A0A0P7UR49_SCLFO</name>
<dbReference type="Proteomes" id="UP000034805">
    <property type="component" value="Unassembled WGS sequence"/>
</dbReference>
<accession>A0A0P7UR49</accession>
<feature type="region of interest" description="Disordered" evidence="1">
    <location>
        <begin position="1"/>
        <end position="33"/>
    </location>
</feature>
<organism evidence="2 3">
    <name type="scientific">Scleropages formosus</name>
    <name type="common">Asian bonytongue</name>
    <name type="synonym">Osteoglossum formosum</name>
    <dbReference type="NCBI Taxonomy" id="113540"/>
    <lineage>
        <taxon>Eukaryota</taxon>
        <taxon>Metazoa</taxon>
        <taxon>Chordata</taxon>
        <taxon>Craniata</taxon>
        <taxon>Vertebrata</taxon>
        <taxon>Euteleostomi</taxon>
        <taxon>Actinopterygii</taxon>
        <taxon>Neopterygii</taxon>
        <taxon>Teleostei</taxon>
        <taxon>Osteoglossocephala</taxon>
        <taxon>Osteoglossomorpha</taxon>
        <taxon>Osteoglossiformes</taxon>
        <taxon>Osteoglossidae</taxon>
        <taxon>Scleropages</taxon>
    </lineage>
</organism>
<evidence type="ECO:0000313" key="3">
    <source>
        <dbReference type="Proteomes" id="UP000034805"/>
    </source>
</evidence>
<evidence type="ECO:0000256" key="1">
    <source>
        <dbReference type="SAM" id="MobiDB-lite"/>
    </source>
</evidence>
<dbReference type="EMBL" id="JARO02000947">
    <property type="protein sequence ID" value="KPP76925.1"/>
    <property type="molecule type" value="Genomic_DNA"/>
</dbReference>
<comment type="caution">
    <text evidence="2">The sequence shown here is derived from an EMBL/GenBank/DDBJ whole genome shotgun (WGS) entry which is preliminary data.</text>
</comment>
<sequence length="264" mass="29379">MHRDIDTPSAERDDLSERRNLNDATEQTEKQRQREANRLLSHMFPTHCGSRCGPQIWGSEQMWSQSRNAFSHSGNNKERNKTITAMFLIPDPLKYGARGERSPLVARTSARIARRPWARAWCTGIRQSRRSRAQERRKRSSSSGLRRHGCRGKGWGSSSCLQEDDTYQSMHTITGTAAASQTTSVTPLSVVPGVGGLEVAEVGMHSPDGIAADQLDQVHLRYAALQLPDHLPEIPQEQVVEPALVATQRQVPGEHIVPVAVVKH</sequence>
<dbReference type="AlphaFoldDB" id="A0A0P7UR49"/>
<evidence type="ECO:0000313" key="2">
    <source>
        <dbReference type="EMBL" id="KPP76925.1"/>
    </source>
</evidence>
<proteinExistence type="predicted"/>
<gene>
    <name evidence="2" type="ORF">Z043_103690</name>
</gene>
<protein>
    <submittedName>
        <fullName evidence="2">Uncharacterized protein</fullName>
    </submittedName>
</protein>
<feature type="region of interest" description="Disordered" evidence="1">
    <location>
        <begin position="126"/>
        <end position="159"/>
    </location>
</feature>
<reference evidence="2 3" key="1">
    <citation type="submission" date="2015-08" db="EMBL/GenBank/DDBJ databases">
        <title>The genome of the Asian arowana (Scleropages formosus).</title>
        <authorList>
            <person name="Tan M.H."/>
            <person name="Gan H.M."/>
            <person name="Croft L.J."/>
            <person name="Austin C.M."/>
        </authorList>
    </citation>
    <scope>NUCLEOTIDE SEQUENCE [LARGE SCALE GENOMIC DNA]</scope>
    <source>
        <strain evidence="2">Aro1</strain>
    </source>
</reference>
<feature type="compositionally biased region" description="Basic residues" evidence="1">
    <location>
        <begin position="127"/>
        <end position="151"/>
    </location>
</feature>